<evidence type="ECO:0000256" key="3">
    <source>
        <dbReference type="ARBA" id="ARBA00022989"/>
    </source>
</evidence>
<keyword evidence="7" id="KW-1185">Reference proteome</keyword>
<evidence type="ECO:0000313" key="7">
    <source>
        <dbReference type="Proteomes" id="UP000789390"/>
    </source>
</evidence>
<proteinExistence type="predicted"/>
<dbReference type="InterPro" id="IPR008952">
    <property type="entry name" value="Tetraspanin_EC2_sf"/>
</dbReference>
<evidence type="ECO:0000256" key="4">
    <source>
        <dbReference type="ARBA" id="ARBA00023136"/>
    </source>
</evidence>
<feature type="transmembrane region" description="Helical" evidence="5">
    <location>
        <begin position="67"/>
        <end position="89"/>
    </location>
</feature>
<evidence type="ECO:0000256" key="5">
    <source>
        <dbReference type="SAM" id="Phobius"/>
    </source>
</evidence>
<name>A0A8J2RV90_9CRUS</name>
<dbReference type="AlphaFoldDB" id="A0A8J2RV90"/>
<dbReference type="SUPFAM" id="SSF48652">
    <property type="entry name" value="Tetraspanin"/>
    <property type="match status" value="1"/>
</dbReference>
<dbReference type="EMBL" id="CAKKLH010000291">
    <property type="protein sequence ID" value="CAH0109152.1"/>
    <property type="molecule type" value="Genomic_DNA"/>
</dbReference>
<dbReference type="Gene3D" id="1.10.1450.10">
    <property type="entry name" value="Tetraspanin"/>
    <property type="match status" value="1"/>
</dbReference>
<dbReference type="Pfam" id="PF00335">
    <property type="entry name" value="Tetraspanin"/>
    <property type="match status" value="1"/>
</dbReference>
<keyword evidence="2 5" id="KW-0812">Transmembrane</keyword>
<keyword evidence="4 5" id="KW-0472">Membrane</keyword>
<comment type="subcellular location">
    <subcellularLocation>
        <location evidence="1">Membrane</location>
        <topology evidence="1">Multi-pass membrane protein</topology>
    </subcellularLocation>
</comment>
<dbReference type="GO" id="GO:0016020">
    <property type="term" value="C:membrane"/>
    <property type="evidence" value="ECO:0007669"/>
    <property type="project" value="UniProtKB-SubCell"/>
</dbReference>
<gene>
    <name evidence="6" type="ORF">DGAL_LOCUS12616</name>
</gene>
<keyword evidence="3 5" id="KW-1133">Transmembrane helix</keyword>
<evidence type="ECO:0008006" key="8">
    <source>
        <dbReference type="Google" id="ProtNLM"/>
    </source>
</evidence>
<dbReference type="OrthoDB" id="10051670at2759"/>
<protein>
    <recommendedName>
        <fullName evidence="8">Tetraspanin</fullName>
    </recommendedName>
</protein>
<dbReference type="InterPro" id="IPR018499">
    <property type="entry name" value="Tetraspanin/Peripherin"/>
</dbReference>
<feature type="transmembrane region" description="Helical" evidence="5">
    <location>
        <begin position="38"/>
        <end position="60"/>
    </location>
</feature>
<accession>A0A8J2RV90</accession>
<evidence type="ECO:0000313" key="6">
    <source>
        <dbReference type="EMBL" id="CAH0109152.1"/>
    </source>
</evidence>
<reference evidence="6" key="1">
    <citation type="submission" date="2021-11" db="EMBL/GenBank/DDBJ databases">
        <authorList>
            <person name="Schell T."/>
        </authorList>
    </citation>
    <scope>NUCLEOTIDE SEQUENCE</scope>
    <source>
        <strain evidence="6">M5</strain>
    </source>
</reference>
<evidence type="ECO:0000256" key="2">
    <source>
        <dbReference type="ARBA" id="ARBA00022692"/>
    </source>
</evidence>
<comment type="caution">
    <text evidence="6">The sequence shown here is derived from an EMBL/GenBank/DDBJ whole genome shotgun (WGS) entry which is preliminary data.</text>
</comment>
<dbReference type="Proteomes" id="UP000789390">
    <property type="component" value="Unassembled WGS sequence"/>
</dbReference>
<organism evidence="6 7">
    <name type="scientific">Daphnia galeata</name>
    <dbReference type="NCBI Taxonomy" id="27404"/>
    <lineage>
        <taxon>Eukaryota</taxon>
        <taxon>Metazoa</taxon>
        <taxon>Ecdysozoa</taxon>
        <taxon>Arthropoda</taxon>
        <taxon>Crustacea</taxon>
        <taxon>Branchiopoda</taxon>
        <taxon>Diplostraca</taxon>
        <taxon>Cladocera</taxon>
        <taxon>Anomopoda</taxon>
        <taxon>Daphniidae</taxon>
        <taxon>Daphnia</taxon>
    </lineage>
</organism>
<dbReference type="CDD" id="cd03127">
    <property type="entry name" value="tetraspanin_LEL"/>
    <property type="match status" value="1"/>
</dbReference>
<evidence type="ECO:0000256" key="1">
    <source>
        <dbReference type="ARBA" id="ARBA00004141"/>
    </source>
</evidence>
<sequence>MILAEVVMGLSLWLRYEWDFKHYVYELEAQKVFWTGPYILIASSSLTMAVSVIGICHLGYSQRKSPIPFFILGCAVSAILGLSGVAYTLNHGIFHSDLTSWLEDRFWELFHEMDNNERSARILRIIQEDIECCGPSAWQDYEAFNKVVPNECRNTANGNGNLQTDGCAEIFARWMEPKNRLAFWHRFTTGCHSGYTI</sequence>